<sequence length="341" mass="38478">MKHFVLVAGCKLPPKQLPFRSYCENRIRQHVAANKAKEDLVFQILDVERGEVVVRTFTYPGGTRTESVAAVRSFEPVTRAHYNGRVFGEGHPGVMSATDIYAAVRNIGIRAPGTLMELSFFSHGYANGPVLVNSVDDGQLERLNPRGQLEAEPLGMRRDPDDRDPRTKDFHEANMGSEELAAFRAAYHPDGINWSWGCAFTHDANEILHHLEYHPDYRSSGLPDGKVLVFRNFTPANLAHLNAFLNVPVPDHRKVEITFGELKLYIRNQIVASYGHALAAASGRRTFGALVGTYAEPDQGPRPLMHVNPNFSRHFTFYRNYFGFTFDPERRRYGLYDPAFT</sequence>
<accession>A0ABZ1MVB6</accession>
<proteinExistence type="predicted"/>
<feature type="compositionally biased region" description="Basic and acidic residues" evidence="1">
    <location>
        <begin position="155"/>
        <end position="170"/>
    </location>
</feature>
<evidence type="ECO:0000313" key="3">
    <source>
        <dbReference type="Proteomes" id="UP001621512"/>
    </source>
</evidence>
<reference evidence="2 3" key="1">
    <citation type="submission" date="2022-10" db="EMBL/GenBank/DDBJ databases">
        <title>The complete genomes of actinobacterial strains from the NBC collection.</title>
        <authorList>
            <person name="Joergensen T.S."/>
            <person name="Alvarez Arevalo M."/>
            <person name="Sterndorff E.B."/>
            <person name="Faurdal D."/>
            <person name="Vuksanovic O."/>
            <person name="Mourched A.-S."/>
            <person name="Charusanti P."/>
            <person name="Shaw S."/>
            <person name="Blin K."/>
            <person name="Weber T."/>
        </authorList>
    </citation>
    <scope>NUCLEOTIDE SEQUENCE [LARGE SCALE GENOMIC DNA]</scope>
    <source>
        <strain evidence="2 3">NBC_00017</strain>
    </source>
</reference>
<evidence type="ECO:0000313" key="2">
    <source>
        <dbReference type="EMBL" id="WTW31101.1"/>
    </source>
</evidence>
<protein>
    <submittedName>
        <fullName evidence="2">Uncharacterized protein</fullName>
    </submittedName>
</protein>
<keyword evidence="3" id="KW-1185">Reference proteome</keyword>
<organism evidence="2 3">
    <name type="scientific">Streptomyces purpurascens</name>
    <dbReference type="NCBI Taxonomy" id="1924"/>
    <lineage>
        <taxon>Bacteria</taxon>
        <taxon>Bacillati</taxon>
        <taxon>Actinomycetota</taxon>
        <taxon>Actinomycetes</taxon>
        <taxon>Kitasatosporales</taxon>
        <taxon>Streptomycetaceae</taxon>
        <taxon>Streptomyces</taxon>
    </lineage>
</organism>
<evidence type="ECO:0000256" key="1">
    <source>
        <dbReference type="SAM" id="MobiDB-lite"/>
    </source>
</evidence>
<feature type="region of interest" description="Disordered" evidence="1">
    <location>
        <begin position="144"/>
        <end position="170"/>
    </location>
</feature>
<dbReference type="EMBL" id="CP108341">
    <property type="protein sequence ID" value="WTW31101.1"/>
    <property type="molecule type" value="Genomic_DNA"/>
</dbReference>
<dbReference type="Proteomes" id="UP001621512">
    <property type="component" value="Chromosome"/>
</dbReference>
<gene>
    <name evidence="2" type="ORF">OHU35_35655</name>
</gene>
<dbReference type="RefSeq" id="WP_405508252.1">
    <property type="nucleotide sequence ID" value="NZ_CP108341.1"/>
</dbReference>
<name>A0ABZ1MVB6_STREF</name>